<dbReference type="Gene3D" id="4.10.240.10">
    <property type="entry name" value="Zn(2)-C6 fungal-type DNA-binding domain"/>
    <property type="match status" value="1"/>
</dbReference>
<dbReference type="InterPro" id="IPR021858">
    <property type="entry name" value="Fun_TF"/>
</dbReference>
<evidence type="ECO:0000256" key="6">
    <source>
        <dbReference type="SAM" id="MobiDB-lite"/>
    </source>
</evidence>
<dbReference type="Proteomes" id="UP000326950">
    <property type="component" value="Unassembled WGS sequence"/>
</dbReference>
<evidence type="ECO:0000313" key="9">
    <source>
        <dbReference type="Proteomes" id="UP000326950"/>
    </source>
</evidence>
<dbReference type="InterPro" id="IPR001138">
    <property type="entry name" value="Zn2Cys6_DnaBD"/>
</dbReference>
<dbReference type="GO" id="GO:0008270">
    <property type="term" value="F:zinc ion binding"/>
    <property type="evidence" value="ECO:0007669"/>
    <property type="project" value="InterPro"/>
</dbReference>
<dbReference type="OrthoDB" id="39175at2759"/>
<dbReference type="GO" id="GO:0000981">
    <property type="term" value="F:DNA-binding transcription factor activity, RNA polymerase II-specific"/>
    <property type="evidence" value="ECO:0007669"/>
    <property type="project" value="InterPro"/>
</dbReference>
<dbReference type="PANTHER" id="PTHR37534">
    <property type="entry name" value="TRANSCRIPTIONAL ACTIVATOR PROTEIN UGA3"/>
    <property type="match status" value="1"/>
</dbReference>
<dbReference type="GO" id="GO:0000976">
    <property type="term" value="F:transcription cis-regulatory region binding"/>
    <property type="evidence" value="ECO:0007669"/>
    <property type="project" value="TreeGrafter"/>
</dbReference>
<keyword evidence="5" id="KW-0539">Nucleus</keyword>
<dbReference type="InterPro" id="IPR036864">
    <property type="entry name" value="Zn2-C6_fun-type_DNA-bd_sf"/>
</dbReference>
<feature type="compositionally biased region" description="Polar residues" evidence="6">
    <location>
        <begin position="106"/>
        <end position="125"/>
    </location>
</feature>
<dbReference type="GO" id="GO:0005634">
    <property type="term" value="C:nucleus"/>
    <property type="evidence" value="ECO:0007669"/>
    <property type="project" value="UniProtKB-SubCell"/>
</dbReference>
<evidence type="ECO:0000256" key="4">
    <source>
        <dbReference type="ARBA" id="ARBA00023163"/>
    </source>
</evidence>
<comment type="subcellular location">
    <subcellularLocation>
        <location evidence="1">Nucleus</location>
    </subcellularLocation>
</comment>
<protein>
    <recommendedName>
        <fullName evidence="7">Zn(2)-C6 fungal-type domain-containing protein</fullName>
    </recommendedName>
</protein>
<dbReference type="EMBL" id="ML738607">
    <property type="protein sequence ID" value="KAE8164612.1"/>
    <property type="molecule type" value="Genomic_DNA"/>
</dbReference>
<sequence length="648" mass="72223">MELSTQTSRNDPLLPKRRSKSRSGCQRCKQRRIKCDEQVPFCGPCLKRGFSCPGYQQPMKWRYLDGSGQSTQKPRGEADRKHSSEDAADTFTQSVSVNVFQKPRESASSITPTTTETSADTNEGQRGNGHDTTTESHELDHIIDDGYSSSSCLFSQGFLNDLATEDIWNVGNDVMESLPANSILDAERLCPLFKPLDDKAIILSTHYFSNVCPINSCFDSHLNPLRSVIADLMNSSQLVVHLVMMTSASHLCHQQNEMVSVARQHRRDAISYLIDNRNVTEKGRFEAILGSVLLGMTSAWQDPSALGISHIHTARVLFQETITGPKASNDPQSTSFLVGIMAYWEAMVSIITPQSPSSLDYLIPFCDQESHDALIYPNPWTGASTTIFIYAAQVNTLCRQNRLTNYLSTSIYSTDVREGIFHEQSRKAGELEAKVLQYHPPISSRIVDADDRFTPVSHFQCLAQIYRFSVLGQLYLTFPNLLEKSNTTISTLDTEPLYGTIQRSPNETVIGLAVNILNLISSVPESSGIKVLLTVPLIIAGSALQKVRGHNKDIGIPDHATTFSIEKEVLSLHCSDSMILHWRSLVRHKLQVLHEHIGLDPILRALQLLEAVWLRSDLAVSTRPNPSTQGLIHWLDVMAEERLESIFG</sequence>
<reference evidence="8 9" key="1">
    <citation type="submission" date="2019-04" db="EMBL/GenBank/DDBJ databases">
        <title>Friends and foes A comparative genomics study of 23 Aspergillus species from section Flavi.</title>
        <authorList>
            <consortium name="DOE Joint Genome Institute"/>
            <person name="Kjaerbolling I."/>
            <person name="Vesth T."/>
            <person name="Frisvad J.C."/>
            <person name="Nybo J.L."/>
            <person name="Theobald S."/>
            <person name="Kildgaard S."/>
            <person name="Isbrandt T."/>
            <person name="Kuo A."/>
            <person name="Sato A."/>
            <person name="Lyhne E.K."/>
            <person name="Kogle M.E."/>
            <person name="Wiebenga A."/>
            <person name="Kun R.S."/>
            <person name="Lubbers R.J."/>
            <person name="Makela M.R."/>
            <person name="Barry K."/>
            <person name="Chovatia M."/>
            <person name="Clum A."/>
            <person name="Daum C."/>
            <person name="Haridas S."/>
            <person name="He G."/>
            <person name="LaButti K."/>
            <person name="Lipzen A."/>
            <person name="Mondo S."/>
            <person name="Riley R."/>
            <person name="Salamov A."/>
            <person name="Simmons B.A."/>
            <person name="Magnuson J.K."/>
            <person name="Henrissat B."/>
            <person name="Mortensen U.H."/>
            <person name="Larsen T.O."/>
            <person name="Devries R.P."/>
            <person name="Grigoriev I.V."/>
            <person name="Machida M."/>
            <person name="Baker S.E."/>
            <person name="Andersen M.R."/>
        </authorList>
    </citation>
    <scope>NUCLEOTIDE SEQUENCE [LARGE SCALE GENOMIC DNA]</scope>
    <source>
        <strain evidence="8 9">CBS 117626</strain>
    </source>
</reference>
<gene>
    <name evidence="8" type="ORF">BDV40DRAFT_310802</name>
</gene>
<dbReference type="GO" id="GO:0045944">
    <property type="term" value="P:positive regulation of transcription by RNA polymerase II"/>
    <property type="evidence" value="ECO:0007669"/>
    <property type="project" value="TreeGrafter"/>
</dbReference>
<accession>A0A5N6V0Z6</accession>
<organism evidence="8 9">
    <name type="scientific">Aspergillus tamarii</name>
    <dbReference type="NCBI Taxonomy" id="41984"/>
    <lineage>
        <taxon>Eukaryota</taxon>
        <taxon>Fungi</taxon>
        <taxon>Dikarya</taxon>
        <taxon>Ascomycota</taxon>
        <taxon>Pezizomycotina</taxon>
        <taxon>Eurotiomycetes</taxon>
        <taxon>Eurotiomycetidae</taxon>
        <taxon>Eurotiales</taxon>
        <taxon>Aspergillaceae</taxon>
        <taxon>Aspergillus</taxon>
        <taxon>Aspergillus subgen. Circumdati</taxon>
    </lineage>
</organism>
<evidence type="ECO:0000313" key="8">
    <source>
        <dbReference type="EMBL" id="KAE8164612.1"/>
    </source>
</evidence>
<dbReference type="AlphaFoldDB" id="A0A5N6V0Z6"/>
<feature type="compositionally biased region" description="Basic and acidic residues" evidence="6">
    <location>
        <begin position="74"/>
        <end position="85"/>
    </location>
</feature>
<evidence type="ECO:0000256" key="2">
    <source>
        <dbReference type="ARBA" id="ARBA00023015"/>
    </source>
</evidence>
<dbReference type="Pfam" id="PF00172">
    <property type="entry name" value="Zn_clus"/>
    <property type="match status" value="1"/>
</dbReference>
<keyword evidence="4" id="KW-0804">Transcription</keyword>
<evidence type="ECO:0000259" key="7">
    <source>
        <dbReference type="PROSITE" id="PS50048"/>
    </source>
</evidence>
<dbReference type="PROSITE" id="PS00463">
    <property type="entry name" value="ZN2_CY6_FUNGAL_1"/>
    <property type="match status" value="1"/>
</dbReference>
<dbReference type="Pfam" id="PF11951">
    <property type="entry name" value="Fungal_trans_2"/>
    <property type="match status" value="1"/>
</dbReference>
<proteinExistence type="predicted"/>
<feature type="domain" description="Zn(2)-C6 fungal-type" evidence="7">
    <location>
        <begin position="24"/>
        <end position="52"/>
    </location>
</feature>
<keyword evidence="9" id="KW-1185">Reference proteome</keyword>
<evidence type="ECO:0000256" key="5">
    <source>
        <dbReference type="ARBA" id="ARBA00023242"/>
    </source>
</evidence>
<keyword evidence="2" id="KW-0805">Transcription regulation</keyword>
<feature type="compositionally biased region" description="Polar residues" evidence="6">
    <location>
        <begin position="1"/>
        <end position="10"/>
    </location>
</feature>
<dbReference type="PROSITE" id="PS50048">
    <property type="entry name" value="ZN2_CY6_FUNGAL_2"/>
    <property type="match status" value="1"/>
</dbReference>
<dbReference type="SMART" id="SM00066">
    <property type="entry name" value="GAL4"/>
    <property type="match status" value="1"/>
</dbReference>
<name>A0A5N6V0Z6_ASPTM</name>
<keyword evidence="3" id="KW-0238">DNA-binding</keyword>
<feature type="region of interest" description="Disordered" evidence="6">
    <location>
        <begin position="64"/>
        <end position="133"/>
    </location>
</feature>
<dbReference type="CDD" id="cd00067">
    <property type="entry name" value="GAL4"/>
    <property type="match status" value="1"/>
</dbReference>
<dbReference type="PANTHER" id="PTHR37534:SF44">
    <property type="entry name" value="ZN(II)2CYS6 TRANSCRIPTION FACTOR (EUROFUNG)"/>
    <property type="match status" value="1"/>
</dbReference>
<feature type="compositionally biased region" description="Polar residues" evidence="6">
    <location>
        <begin position="90"/>
        <end position="99"/>
    </location>
</feature>
<dbReference type="SUPFAM" id="SSF57701">
    <property type="entry name" value="Zn2/Cys6 DNA-binding domain"/>
    <property type="match status" value="1"/>
</dbReference>
<evidence type="ECO:0000256" key="1">
    <source>
        <dbReference type="ARBA" id="ARBA00004123"/>
    </source>
</evidence>
<evidence type="ECO:0000256" key="3">
    <source>
        <dbReference type="ARBA" id="ARBA00023125"/>
    </source>
</evidence>
<feature type="region of interest" description="Disordered" evidence="6">
    <location>
        <begin position="1"/>
        <end position="24"/>
    </location>
</feature>